<evidence type="ECO:0000313" key="2">
    <source>
        <dbReference type="Proteomes" id="UP001438008"/>
    </source>
</evidence>
<reference evidence="1 2" key="1">
    <citation type="submission" date="2024-03" db="EMBL/GenBank/DDBJ databases">
        <title>Human intestinal bacterial collection.</title>
        <authorList>
            <person name="Pauvert C."/>
            <person name="Hitch T.C.A."/>
            <person name="Clavel T."/>
        </authorList>
    </citation>
    <scope>NUCLEOTIDE SEQUENCE [LARGE SCALE GENOMIC DNA]</scope>
    <source>
        <strain evidence="1 2">CLA-AA-H132</strain>
    </source>
</reference>
<proteinExistence type="predicted"/>
<dbReference type="Proteomes" id="UP001438008">
    <property type="component" value="Unassembled WGS sequence"/>
</dbReference>
<dbReference type="EMBL" id="JBBMFE010000016">
    <property type="protein sequence ID" value="MEQ2473613.1"/>
    <property type="molecule type" value="Genomic_DNA"/>
</dbReference>
<sequence>MEKEKFIDGAAECGGSALGAVAGVGISAAIAGPTGVVVGALFSTVIENTFKWAGEEIKTRCLSKVESKKMNAVCQLAKERISEKLAAGECLRQDDFFNTEEGDRTSAEEILEGTLFAAQRENEEKKLPYLANLYANISFVEFISRPMANQLIKLASSVSYRQLVILSVIGKSQGGDCDIKLRNTAFRGFENYDGASIAAEIYDLYRSSLIISSDAILDAASFTPALLVMNGLGELLYKYMELYNMPIDKEGQEIIEFLTDRSPNPEKGKVVTGQLPIETRAEIEAMVERKTADIPQLRVRREMNSAGGETVTIG</sequence>
<accession>A0ABV1FKK9</accession>
<gene>
    <name evidence="1" type="ORF">WMO29_14110</name>
</gene>
<keyword evidence="2" id="KW-1185">Reference proteome</keyword>
<dbReference type="RefSeq" id="WP_349165212.1">
    <property type="nucleotide sequence ID" value="NZ_JBBMFE010000016.1"/>
</dbReference>
<comment type="caution">
    <text evidence="1">The sequence shown here is derived from an EMBL/GenBank/DDBJ whole genome shotgun (WGS) entry which is preliminary data.</text>
</comment>
<protein>
    <submittedName>
        <fullName evidence="1">Uncharacterized protein</fullName>
    </submittedName>
</protein>
<organism evidence="1 2">
    <name type="scientific">Laedolimicola intestinihominis</name>
    <dbReference type="NCBI Taxonomy" id="3133166"/>
    <lineage>
        <taxon>Bacteria</taxon>
        <taxon>Bacillati</taxon>
        <taxon>Bacillota</taxon>
        <taxon>Clostridia</taxon>
        <taxon>Lachnospirales</taxon>
        <taxon>Lachnospiraceae</taxon>
        <taxon>Laedolimicola</taxon>
    </lineage>
</organism>
<name>A0ABV1FKK9_9FIRM</name>
<evidence type="ECO:0000313" key="1">
    <source>
        <dbReference type="EMBL" id="MEQ2473613.1"/>
    </source>
</evidence>